<evidence type="ECO:0000256" key="1">
    <source>
        <dbReference type="SAM" id="MobiDB-lite"/>
    </source>
</evidence>
<feature type="domain" description="NADH-ubiquinone oxidoreductase 21kDa subunit N-terminal" evidence="2">
    <location>
        <begin position="12"/>
        <end position="49"/>
    </location>
</feature>
<dbReference type="Gramene" id="Zm00001eb041720_T001">
    <property type="protein sequence ID" value="Zm00001eb041720_P001"/>
    <property type="gene ID" value="Zm00001eb041720"/>
</dbReference>
<reference evidence="3" key="3">
    <citation type="submission" date="2021-05" db="UniProtKB">
        <authorList>
            <consortium name="EnsemblPlants"/>
        </authorList>
    </citation>
    <scope>IDENTIFICATION</scope>
    <source>
        <strain evidence="3">cv. B73</strain>
    </source>
</reference>
<reference evidence="3" key="2">
    <citation type="submission" date="2019-07" db="EMBL/GenBank/DDBJ databases">
        <authorList>
            <person name="Seetharam A."/>
            <person name="Woodhouse M."/>
            <person name="Cannon E."/>
        </authorList>
    </citation>
    <scope>NUCLEOTIDE SEQUENCE [LARGE SCALE GENOMIC DNA]</scope>
    <source>
        <strain evidence="3">cv. B73</strain>
    </source>
</reference>
<dbReference type="PANTHER" id="PTHR34062">
    <property type="entry name" value="OXIDOREDUCTASE 21 KDA SUBUNIT, PUTATIVE (AFU_ORTHOLOGUE AFUA_4G04750)-RELATED"/>
    <property type="match status" value="1"/>
</dbReference>
<keyword evidence="4" id="KW-1185">Reference proteome</keyword>
<evidence type="ECO:0000259" key="2">
    <source>
        <dbReference type="Pfam" id="PF10785"/>
    </source>
</evidence>
<dbReference type="Pfam" id="PF10785">
    <property type="entry name" value="NADH-u_ox-rdase"/>
    <property type="match status" value="1"/>
</dbReference>
<protein>
    <recommendedName>
        <fullName evidence="2">NADH-ubiquinone oxidoreductase 21kDa subunit N-terminal domain-containing protein</fullName>
    </recommendedName>
</protein>
<dbReference type="InterPro" id="IPR053229">
    <property type="entry name" value="NADH-Q_oxidrdct_subunit"/>
</dbReference>
<evidence type="ECO:0000313" key="4">
    <source>
        <dbReference type="Proteomes" id="UP000007305"/>
    </source>
</evidence>
<sequence>MNTDITASTKLEYPVVDQNPTFTKVVDNFSVLDYMHLSTIFAISIIVGYLSSSPPLLDHSPYRSPPLVDPHPNLISHFNPISSSDPRLSSRDQAGDPGSVDGHGWAYRGHGRVRVFRLQLLAPFRAHIRTGRIPSSPPQFRVRRQLWSFLSVQKAPEVIAVACTAVGGSPASSLVL</sequence>
<accession>A0A804LWI6</accession>
<name>A0A804LWI6_MAIZE</name>
<proteinExistence type="predicted"/>
<dbReference type="InParanoid" id="A0A804LWI6"/>
<reference evidence="4" key="1">
    <citation type="submission" date="2015-12" db="EMBL/GenBank/DDBJ databases">
        <title>Update maize B73 reference genome by single molecule sequencing technologies.</title>
        <authorList>
            <consortium name="Maize Genome Sequencing Project"/>
            <person name="Ware D."/>
        </authorList>
    </citation>
    <scope>NUCLEOTIDE SEQUENCE [LARGE SCALE GENOMIC DNA]</scope>
    <source>
        <strain evidence="4">cv. B73</strain>
    </source>
</reference>
<dbReference type="PANTHER" id="PTHR34062:SF1">
    <property type="entry name" value="NADH-UBIQUINONE OXIDOREDUCTASE 21KDA SUBUNIT N-TERMINAL DOMAIN-CONTAINING PROTEIN"/>
    <property type="match status" value="1"/>
</dbReference>
<dbReference type="AlphaFoldDB" id="A0A804LWI6"/>
<dbReference type="EnsemblPlants" id="Zm00001eb041720_T001">
    <property type="protein sequence ID" value="Zm00001eb041720_P001"/>
    <property type="gene ID" value="Zm00001eb041720"/>
</dbReference>
<feature type="region of interest" description="Disordered" evidence="1">
    <location>
        <begin position="80"/>
        <end position="102"/>
    </location>
</feature>
<dbReference type="InterPro" id="IPR019721">
    <property type="entry name" value="NADH-UbQ_OxRdtase_su21_N"/>
</dbReference>
<organism evidence="3 4">
    <name type="scientific">Zea mays</name>
    <name type="common">Maize</name>
    <dbReference type="NCBI Taxonomy" id="4577"/>
    <lineage>
        <taxon>Eukaryota</taxon>
        <taxon>Viridiplantae</taxon>
        <taxon>Streptophyta</taxon>
        <taxon>Embryophyta</taxon>
        <taxon>Tracheophyta</taxon>
        <taxon>Spermatophyta</taxon>
        <taxon>Magnoliopsida</taxon>
        <taxon>Liliopsida</taxon>
        <taxon>Poales</taxon>
        <taxon>Poaceae</taxon>
        <taxon>PACMAD clade</taxon>
        <taxon>Panicoideae</taxon>
        <taxon>Andropogonodae</taxon>
        <taxon>Andropogoneae</taxon>
        <taxon>Tripsacinae</taxon>
        <taxon>Zea</taxon>
    </lineage>
</organism>
<dbReference type="Proteomes" id="UP000007305">
    <property type="component" value="Chromosome 1"/>
</dbReference>
<evidence type="ECO:0000313" key="3">
    <source>
        <dbReference type="EnsemblPlants" id="Zm00001eb041720_P001"/>
    </source>
</evidence>